<protein>
    <submittedName>
        <fullName evidence="1">Uncharacterized protein</fullName>
    </submittedName>
</protein>
<evidence type="ECO:0000313" key="2">
    <source>
        <dbReference type="Proteomes" id="UP000567293"/>
    </source>
</evidence>
<name>A0A7V8NVG9_9BACT</name>
<dbReference type="EMBL" id="JACDQQ010002375">
    <property type="protein sequence ID" value="MBA0088167.1"/>
    <property type="molecule type" value="Genomic_DNA"/>
</dbReference>
<proteinExistence type="predicted"/>
<evidence type="ECO:0000313" key="1">
    <source>
        <dbReference type="EMBL" id="MBA0088167.1"/>
    </source>
</evidence>
<dbReference type="Proteomes" id="UP000567293">
    <property type="component" value="Unassembled WGS sequence"/>
</dbReference>
<dbReference type="AlphaFoldDB" id="A0A7V8NVG9"/>
<gene>
    <name evidence="1" type="ORF">HRJ53_24545</name>
</gene>
<accession>A0A7V8NVG9</accession>
<organism evidence="1 2">
    <name type="scientific">Candidatus Acidiferrum panamense</name>
    <dbReference type="NCBI Taxonomy" id="2741543"/>
    <lineage>
        <taxon>Bacteria</taxon>
        <taxon>Pseudomonadati</taxon>
        <taxon>Acidobacteriota</taxon>
        <taxon>Terriglobia</taxon>
        <taxon>Candidatus Acidiferrales</taxon>
        <taxon>Candidatus Acidiferrum</taxon>
    </lineage>
</organism>
<keyword evidence="2" id="KW-1185">Reference proteome</keyword>
<sequence length="87" mass="9341">MDPVAAQLERQRETTLINSVYNPSPDTTKICTKCKYCPLPDAGDNYRVLLCTHPLSIDVITGASLSAMVMRGVVALCGPKAVLYVAA</sequence>
<comment type="caution">
    <text evidence="1">The sequence shown here is derived from an EMBL/GenBank/DDBJ whole genome shotgun (WGS) entry which is preliminary data.</text>
</comment>
<reference evidence="1" key="1">
    <citation type="submission" date="2020-06" db="EMBL/GenBank/DDBJ databases">
        <title>Legume-microbial interactions unlock mineral nutrients during tropical forest succession.</title>
        <authorList>
            <person name="Epihov D.Z."/>
        </authorList>
    </citation>
    <scope>NUCLEOTIDE SEQUENCE [LARGE SCALE GENOMIC DNA]</scope>
    <source>
        <strain evidence="1">Pan2503</strain>
    </source>
</reference>